<evidence type="ECO:0000256" key="5">
    <source>
        <dbReference type="ARBA" id="ARBA00023235"/>
    </source>
</evidence>
<proteinExistence type="inferred from homology"/>
<dbReference type="InterPro" id="IPR001672">
    <property type="entry name" value="G6P_Isomerase"/>
</dbReference>
<evidence type="ECO:0000256" key="8">
    <source>
        <dbReference type="RuleBase" id="RU000612"/>
    </source>
</evidence>
<dbReference type="HAMAP" id="MF_00473">
    <property type="entry name" value="G6P_isomerase"/>
    <property type="match status" value="1"/>
</dbReference>
<comment type="function">
    <text evidence="7">Catalyzes the reversible isomerization of glucose-6-phosphate to fructose-6-phosphate.</text>
</comment>
<keyword evidence="3 7" id="KW-0312">Gluconeogenesis</keyword>
<keyword evidence="5 7" id="KW-0413">Isomerase</keyword>
<dbReference type="RefSeq" id="WP_130459377.1">
    <property type="nucleotide sequence ID" value="NZ_SHKM01000002.1"/>
</dbReference>
<evidence type="ECO:0000313" key="10">
    <source>
        <dbReference type="Proteomes" id="UP000292136"/>
    </source>
</evidence>
<evidence type="ECO:0000256" key="3">
    <source>
        <dbReference type="ARBA" id="ARBA00022432"/>
    </source>
</evidence>
<dbReference type="Gene3D" id="1.10.1390.10">
    <property type="match status" value="1"/>
</dbReference>
<keyword evidence="7" id="KW-0963">Cytoplasm</keyword>
<keyword evidence="10" id="KW-1185">Reference proteome</keyword>
<dbReference type="PANTHER" id="PTHR11469">
    <property type="entry name" value="GLUCOSE-6-PHOSPHATE ISOMERASE"/>
    <property type="match status" value="1"/>
</dbReference>
<dbReference type="PROSITE" id="PS00765">
    <property type="entry name" value="P_GLUCOSE_ISOMERASE_1"/>
    <property type="match status" value="1"/>
</dbReference>
<evidence type="ECO:0000256" key="2">
    <source>
        <dbReference type="ARBA" id="ARBA00006604"/>
    </source>
</evidence>
<dbReference type="InterPro" id="IPR035476">
    <property type="entry name" value="SIS_PGI_1"/>
</dbReference>
<organism evidence="9 10">
    <name type="scientific">Azospira oryzae</name>
    <dbReference type="NCBI Taxonomy" id="146939"/>
    <lineage>
        <taxon>Bacteria</taxon>
        <taxon>Pseudomonadati</taxon>
        <taxon>Pseudomonadota</taxon>
        <taxon>Betaproteobacteria</taxon>
        <taxon>Rhodocyclales</taxon>
        <taxon>Rhodocyclaceae</taxon>
        <taxon>Azospira</taxon>
    </lineage>
</organism>
<keyword evidence="4 7" id="KW-0324">Glycolysis</keyword>
<dbReference type="InterPro" id="IPR018189">
    <property type="entry name" value="Phosphoglucose_isomerase_CS"/>
</dbReference>
<dbReference type="PANTHER" id="PTHR11469:SF1">
    <property type="entry name" value="GLUCOSE-6-PHOSPHATE ISOMERASE"/>
    <property type="match status" value="1"/>
</dbReference>
<dbReference type="GO" id="GO:0016853">
    <property type="term" value="F:isomerase activity"/>
    <property type="evidence" value="ECO:0007669"/>
    <property type="project" value="UniProtKB-KW"/>
</dbReference>
<dbReference type="NCBIfam" id="NF001211">
    <property type="entry name" value="PRK00179.1"/>
    <property type="match status" value="1"/>
</dbReference>
<comment type="subcellular location">
    <subcellularLocation>
        <location evidence="7">Cytoplasm</location>
    </subcellularLocation>
</comment>
<dbReference type="Proteomes" id="UP000292136">
    <property type="component" value="Unassembled WGS sequence"/>
</dbReference>
<protein>
    <recommendedName>
        <fullName evidence="7">Glucose-6-phosphate isomerase</fullName>
        <shortName evidence="7">GPI</shortName>
        <ecNumber evidence="7">5.3.1.9</ecNumber>
    </recommendedName>
    <alternativeName>
        <fullName evidence="7">Phosphoglucose isomerase</fullName>
        <shortName evidence="7">PGI</shortName>
    </alternativeName>
    <alternativeName>
        <fullName evidence="7">Phosphohexose isomerase</fullName>
        <shortName evidence="7">PHI</shortName>
    </alternativeName>
</protein>
<dbReference type="CDD" id="cd05015">
    <property type="entry name" value="SIS_PGI_1"/>
    <property type="match status" value="1"/>
</dbReference>
<comment type="similarity">
    <text evidence="2 7 8">Belongs to the GPI family.</text>
</comment>
<comment type="pathway">
    <text evidence="7">Carbohydrate biosynthesis; gluconeogenesis.</text>
</comment>
<feature type="active site" evidence="7">
    <location>
        <position position="516"/>
    </location>
</feature>
<comment type="catalytic activity">
    <reaction evidence="6 7 8">
        <text>alpha-D-glucose 6-phosphate = beta-D-fructose 6-phosphate</text>
        <dbReference type="Rhea" id="RHEA:11816"/>
        <dbReference type="ChEBI" id="CHEBI:57634"/>
        <dbReference type="ChEBI" id="CHEBI:58225"/>
        <dbReference type="EC" id="5.3.1.9"/>
    </reaction>
</comment>
<dbReference type="InterPro" id="IPR023096">
    <property type="entry name" value="G6P_Isomerase_C"/>
</dbReference>
<dbReference type="EMBL" id="SHKM01000002">
    <property type="protein sequence ID" value="RZT76063.1"/>
    <property type="molecule type" value="Genomic_DNA"/>
</dbReference>
<evidence type="ECO:0000256" key="7">
    <source>
        <dbReference type="HAMAP-Rule" id="MF_00473"/>
    </source>
</evidence>
<accession>A0ABY0ILK2</accession>
<dbReference type="InterPro" id="IPR035482">
    <property type="entry name" value="SIS_PGI_2"/>
</dbReference>
<dbReference type="PROSITE" id="PS00174">
    <property type="entry name" value="P_GLUCOSE_ISOMERASE_2"/>
    <property type="match status" value="1"/>
</dbReference>
<dbReference type="PRINTS" id="PR00662">
    <property type="entry name" value="G6PISOMERASE"/>
</dbReference>
<dbReference type="Gene3D" id="3.40.50.10490">
    <property type="entry name" value="Glucose-6-phosphate isomerase like protein, domain 1"/>
    <property type="match status" value="2"/>
</dbReference>
<evidence type="ECO:0000256" key="6">
    <source>
        <dbReference type="ARBA" id="ARBA00029321"/>
    </source>
</evidence>
<dbReference type="EC" id="5.3.1.9" evidence="7"/>
<dbReference type="InterPro" id="IPR046348">
    <property type="entry name" value="SIS_dom_sf"/>
</dbReference>
<dbReference type="CDD" id="cd05016">
    <property type="entry name" value="SIS_PGI_2"/>
    <property type="match status" value="1"/>
</dbReference>
<feature type="active site" description="Proton donor" evidence="7">
    <location>
        <position position="357"/>
    </location>
</feature>
<comment type="pathway">
    <text evidence="1 7 8">Carbohydrate degradation; glycolysis; D-glyceraldehyde 3-phosphate and glycerone phosphate from D-glucose: step 2/4.</text>
</comment>
<dbReference type="PROSITE" id="PS51463">
    <property type="entry name" value="P_GLUCOSE_ISOMERASE_3"/>
    <property type="match status" value="1"/>
</dbReference>
<gene>
    <name evidence="7" type="primary">pgi</name>
    <name evidence="9" type="ORF">EV678_1931</name>
</gene>
<feature type="active site" evidence="7">
    <location>
        <position position="388"/>
    </location>
</feature>
<comment type="caution">
    <text evidence="9">The sequence shown here is derived from an EMBL/GenBank/DDBJ whole genome shotgun (WGS) entry which is preliminary data.</text>
</comment>
<evidence type="ECO:0000256" key="4">
    <source>
        <dbReference type="ARBA" id="ARBA00023152"/>
    </source>
</evidence>
<sequence length="551" mass="60568">MPMDITRTAPWQALLAHREQLRSHHLRELFAREPARFEKLSFRLGDFLADFSKQRITPETLGLLTDLARAADVEGWRDRMFAGERINVSEQRAVLHPALRFLGTGPFPSAAKDVMPEVRAVRAQMRQFSERVRSGLWRGYSGEAIRHVVNLGIGGSDLGPKMAARALSAYDHPALHVHFVSNLDGAQLAPLLETLDPRTTLFIVASKTFTTQETLRNAETARDWLLAAAGPENEVAALARHFVAVTAAPAEAGLFGIGHDNIFTMWDWVGGRYSLWSAVGLALALAIGMTQFERLLAGAQALDQHFLKAPLEQNLPVLMGLLGIWNTNFLGAETLAILPYNESLRTLPGYLQQLEMESNGKMVTRSGKPLSCHPNPIVWGEIGINGQHAFFQLLHQGGWLIPSDFIVAATSDYPLPGHNGPLLANCLAQSSALAFGRSEQEARAELELEGWAEAEIAAVLPYKVFAGNQPSTTLMLPRLDPYHLGLLIALYEHKVFVQGVVWGINSFDQWGVELGKKLAGRLLPALEGTPDEGLDASTRGLIAYCRRHGQL</sequence>
<evidence type="ECO:0000313" key="9">
    <source>
        <dbReference type="EMBL" id="RZT76063.1"/>
    </source>
</evidence>
<evidence type="ECO:0000256" key="1">
    <source>
        <dbReference type="ARBA" id="ARBA00004926"/>
    </source>
</evidence>
<name>A0ABY0ILK2_9RHOO</name>
<dbReference type="SUPFAM" id="SSF53697">
    <property type="entry name" value="SIS domain"/>
    <property type="match status" value="1"/>
</dbReference>
<dbReference type="Pfam" id="PF00342">
    <property type="entry name" value="PGI"/>
    <property type="match status" value="1"/>
</dbReference>
<reference evidence="9 10" key="1">
    <citation type="submission" date="2019-02" db="EMBL/GenBank/DDBJ databases">
        <title>Genomic Encyclopedia of Type Strains, Phase IV (KMG-IV): sequencing the most valuable type-strain genomes for metagenomic binning, comparative biology and taxonomic classification.</title>
        <authorList>
            <person name="Goeker M."/>
        </authorList>
    </citation>
    <scope>NUCLEOTIDE SEQUENCE [LARGE SCALE GENOMIC DNA]</scope>
    <source>
        <strain evidence="9 10">DSM 21223</strain>
    </source>
</reference>